<feature type="domain" description="DUF302" evidence="3">
    <location>
        <begin position="457"/>
        <end position="508"/>
    </location>
</feature>
<dbReference type="AlphaFoldDB" id="A0A0D2F847"/>
<dbReference type="EMBL" id="KN846961">
    <property type="protein sequence ID" value="KIW64188.1"/>
    <property type="molecule type" value="Genomic_DNA"/>
</dbReference>
<evidence type="ECO:0000313" key="4">
    <source>
        <dbReference type="EMBL" id="KIW64188.1"/>
    </source>
</evidence>
<keyword evidence="1" id="KW-0175">Coiled coil</keyword>
<feature type="compositionally biased region" description="Polar residues" evidence="2">
    <location>
        <begin position="41"/>
        <end position="67"/>
    </location>
</feature>
<evidence type="ECO:0000259" key="3">
    <source>
        <dbReference type="Pfam" id="PF03625"/>
    </source>
</evidence>
<dbReference type="InterPro" id="IPR035923">
    <property type="entry name" value="TT1751-like_sf"/>
</dbReference>
<evidence type="ECO:0000256" key="2">
    <source>
        <dbReference type="SAM" id="MobiDB-lite"/>
    </source>
</evidence>
<reference evidence="4 5" key="1">
    <citation type="submission" date="2015-01" db="EMBL/GenBank/DDBJ databases">
        <title>The Genome Sequence of Capronia semiimmersa CBS27337.</title>
        <authorList>
            <consortium name="The Broad Institute Genomics Platform"/>
            <person name="Cuomo C."/>
            <person name="de Hoog S."/>
            <person name="Gorbushina A."/>
            <person name="Stielow B."/>
            <person name="Teixiera M."/>
            <person name="Abouelleil A."/>
            <person name="Chapman S.B."/>
            <person name="Priest M."/>
            <person name="Young S.K."/>
            <person name="Wortman J."/>
            <person name="Nusbaum C."/>
            <person name="Birren B."/>
        </authorList>
    </citation>
    <scope>NUCLEOTIDE SEQUENCE [LARGE SCALE GENOMIC DNA]</scope>
    <source>
        <strain evidence="4 5">CBS 27337</strain>
    </source>
</reference>
<feature type="region of interest" description="Disordered" evidence="2">
    <location>
        <begin position="30"/>
        <end position="67"/>
    </location>
</feature>
<accession>A0A0D2F847</accession>
<evidence type="ECO:0000313" key="5">
    <source>
        <dbReference type="Proteomes" id="UP000054266"/>
    </source>
</evidence>
<feature type="compositionally biased region" description="Basic and acidic residues" evidence="2">
    <location>
        <begin position="237"/>
        <end position="252"/>
    </location>
</feature>
<dbReference type="Pfam" id="PF03625">
    <property type="entry name" value="DUF302"/>
    <property type="match status" value="1"/>
</dbReference>
<gene>
    <name evidence="4" type="ORF">PV04_09141</name>
</gene>
<dbReference type="CDD" id="cd14797">
    <property type="entry name" value="DUF302"/>
    <property type="match status" value="1"/>
</dbReference>
<feature type="region of interest" description="Disordered" evidence="2">
    <location>
        <begin position="237"/>
        <end position="281"/>
    </location>
</feature>
<protein>
    <recommendedName>
        <fullName evidence="3">DUF302 domain-containing protein</fullName>
    </recommendedName>
</protein>
<keyword evidence="5" id="KW-1185">Reference proteome</keyword>
<feature type="region of interest" description="Disordered" evidence="2">
    <location>
        <begin position="193"/>
        <end position="225"/>
    </location>
</feature>
<name>A0A0D2F847_9EURO</name>
<sequence length="550" mass="62011">MAGCLDRRKVSPVLCDEHYFLLMEHERQFPSASSDGHPESESSASARDPESQPTHDTAENNGDSVRSSWSENRAVELYCEVLLGRAHFLFFHSILEDVDFRTDLFVQGRAALEEAETLCMSDRYSVSDQLIAKCWYIRGFLADASGDGPIAAESFEQATKFDGRTYANLNRVRWYQQRQENDQELDDLWDELDQSSDRGKKSPRPGEAESNDGFTKPGVASNSPDVRKSALFNFLELDIKNRPRPQDSRSGRMETPPRPPTTPTTVHHSPPIDTPPHARGSGAVDVFMKQLIEEPSRAKRRASEETHKILMQHINSPEKDPSLIAAAREDRRRAMQEAAEREQIQRLREQLEMRRESTAKKNIKRPSRQVAEEALLSDTPSVGELDTRFMAANRSATSPTSPVSPTLTIKTHGSFDSWVQSRVGPHGFMYFDEYNHTRWLAIFEPPTVTVVDDNGEKRFLKAIRFILGNPAIALTMLRHDLNAGLCVPVELYLAEEAEGGVRVVWYKPTGLIAGYEGAKQELVDAANALSVKLETFIRWVLREDEGEGKL</sequence>
<feature type="compositionally biased region" description="Basic and acidic residues" evidence="2">
    <location>
        <begin position="195"/>
        <end position="207"/>
    </location>
</feature>
<dbReference type="Proteomes" id="UP000054266">
    <property type="component" value="Unassembled WGS sequence"/>
</dbReference>
<proteinExistence type="predicted"/>
<dbReference type="HOGENOM" id="CLU_495199_0_0_1"/>
<feature type="coiled-coil region" evidence="1">
    <location>
        <begin position="334"/>
        <end position="361"/>
    </location>
</feature>
<dbReference type="SUPFAM" id="SSF103247">
    <property type="entry name" value="TT1751-like"/>
    <property type="match status" value="1"/>
</dbReference>
<dbReference type="InterPro" id="IPR005180">
    <property type="entry name" value="DUF302"/>
</dbReference>
<organism evidence="4 5">
    <name type="scientific">Phialophora macrospora</name>
    <dbReference type="NCBI Taxonomy" id="1851006"/>
    <lineage>
        <taxon>Eukaryota</taxon>
        <taxon>Fungi</taxon>
        <taxon>Dikarya</taxon>
        <taxon>Ascomycota</taxon>
        <taxon>Pezizomycotina</taxon>
        <taxon>Eurotiomycetes</taxon>
        <taxon>Chaetothyriomycetidae</taxon>
        <taxon>Chaetothyriales</taxon>
        <taxon>Herpotrichiellaceae</taxon>
        <taxon>Phialophora</taxon>
    </lineage>
</organism>
<dbReference type="Gene3D" id="3.30.310.70">
    <property type="entry name" value="TT1751-like domain"/>
    <property type="match status" value="1"/>
</dbReference>
<evidence type="ECO:0000256" key="1">
    <source>
        <dbReference type="SAM" id="Coils"/>
    </source>
</evidence>